<dbReference type="InParanoid" id="A0A671DXH6"/>
<dbReference type="Gene3D" id="2.30.30.40">
    <property type="entry name" value="SH3 Domains"/>
    <property type="match status" value="2"/>
</dbReference>
<dbReference type="Pfam" id="PF03114">
    <property type="entry name" value="BAR"/>
    <property type="match status" value="1"/>
</dbReference>
<organism evidence="7 8">
    <name type="scientific">Rhinolophus ferrumequinum</name>
    <name type="common">Greater horseshoe bat</name>
    <dbReference type="NCBI Taxonomy" id="59479"/>
    <lineage>
        <taxon>Eukaryota</taxon>
        <taxon>Metazoa</taxon>
        <taxon>Chordata</taxon>
        <taxon>Craniata</taxon>
        <taxon>Vertebrata</taxon>
        <taxon>Euteleostomi</taxon>
        <taxon>Mammalia</taxon>
        <taxon>Eutheria</taxon>
        <taxon>Laurasiatheria</taxon>
        <taxon>Chiroptera</taxon>
        <taxon>Yinpterochiroptera</taxon>
        <taxon>Rhinolophoidea</taxon>
        <taxon>Rhinolophidae</taxon>
        <taxon>Rhinolophinae</taxon>
        <taxon>Rhinolophus</taxon>
    </lineage>
</organism>
<evidence type="ECO:0000256" key="2">
    <source>
        <dbReference type="ARBA" id="ARBA00022658"/>
    </source>
</evidence>
<dbReference type="Proteomes" id="UP000472240">
    <property type="component" value="Chromosome 5"/>
</dbReference>
<evidence type="ECO:0000259" key="5">
    <source>
        <dbReference type="PROSITE" id="PS50010"/>
    </source>
</evidence>
<dbReference type="SUPFAM" id="SSF50044">
    <property type="entry name" value="SH3-domain"/>
    <property type="match status" value="2"/>
</dbReference>
<dbReference type="FunFam" id="2.30.30.40:FF:000193">
    <property type="entry name" value="Rho guanine nucleotide exchange factor 38"/>
    <property type="match status" value="1"/>
</dbReference>
<sequence length="514" mass="59007">MHSEITSHCYYKTNVCKTDITYLYCRGKPNLLDMGSLMIKPIQRVMKYPLLLCELRNSTPPSHPDFRALEEAFAAVKDINININELKRRKDLVLKYKKNDEDESLKDKLSKLNIHSISKKSKRVTNHLKILTRGDSQVIFLLGIKVINFSLFRNFVLGFQDVMPLALQSVMELQEISCNKDEEERGYSEAPSNAPNPCDDFAAHLQKLVLMPLSALLSLFPGPQKLIQKRYDKLLDYNSYLQRAAGDESDLAKKDYEALNAQLVEELQVFNQAARKILSNCLCSFITLLRELMLVAQRLCSTVVPVPLLVSNISEIQNQVLEEIQNLNFVKNNNATFIERKLSFEKKKHVQILPEVPRQTDTHRAKLLSTYSTEELYQAKRKCNATQEYDINLLEGELVAVMEQKDPLGSTSRWLVDTGIIKGYVYSSFLKPYNPAKVQKVDAENSFQEVDEQIFYAVHAFQARSDHELSLQEYQKVHILRFCDLSGNKEWWLAEAQGQKGYVPANYLGKMTYA</sequence>
<dbReference type="InterPro" id="IPR004148">
    <property type="entry name" value="BAR_dom"/>
</dbReference>
<dbReference type="SMART" id="SM00326">
    <property type="entry name" value="SH3"/>
    <property type="match status" value="2"/>
</dbReference>
<dbReference type="SMART" id="SM00721">
    <property type="entry name" value="BAR"/>
    <property type="match status" value="1"/>
</dbReference>
<feature type="domain" description="SH3" evidence="4">
    <location>
        <begin position="450"/>
        <end position="513"/>
    </location>
</feature>
<feature type="domain" description="BAR" evidence="6">
    <location>
        <begin position="85"/>
        <end position="326"/>
    </location>
</feature>
<dbReference type="PROSITE" id="PS50010">
    <property type="entry name" value="DH_2"/>
    <property type="match status" value="1"/>
</dbReference>
<dbReference type="Gene3D" id="1.20.900.10">
    <property type="entry name" value="Dbl homology (DH) domain"/>
    <property type="match status" value="1"/>
</dbReference>
<proteinExistence type="predicted"/>
<evidence type="ECO:0000313" key="8">
    <source>
        <dbReference type="Proteomes" id="UP000472240"/>
    </source>
</evidence>
<dbReference type="SUPFAM" id="SSF103657">
    <property type="entry name" value="BAR/IMD domain-like"/>
    <property type="match status" value="1"/>
</dbReference>
<evidence type="ECO:0000259" key="6">
    <source>
        <dbReference type="PROSITE" id="PS51021"/>
    </source>
</evidence>
<dbReference type="Pfam" id="PF14604">
    <property type="entry name" value="SH3_9"/>
    <property type="match status" value="1"/>
</dbReference>
<dbReference type="PANTHER" id="PTHR22834:SF17">
    <property type="entry name" value="RHO GUANINE NUCLEOTIDE EXCHANGE FACTOR 38"/>
    <property type="match status" value="1"/>
</dbReference>
<reference evidence="7 8" key="1">
    <citation type="journal article" date="2015" name="Annu Rev Anim Biosci">
        <title>The Genome 10K Project: a way forward.</title>
        <authorList>
            <person name="Koepfli K.P."/>
            <person name="Paten B."/>
            <person name="O'Brien S.J."/>
            <person name="Koepfli K.P."/>
            <person name="Paten B."/>
            <person name="Antunes A."/>
            <person name="Belov K."/>
            <person name="Bustamante C."/>
            <person name="Castoe T.A."/>
            <person name="Clawson H."/>
            <person name="Crawford A.J."/>
            <person name="Diekhans M."/>
            <person name="Distel D."/>
            <person name="Durbin R."/>
            <person name="Earl D."/>
            <person name="Fujita M.K."/>
            <person name="Gamble T."/>
            <person name="Georges A."/>
            <person name="Gemmell N."/>
            <person name="Gilbert M.T."/>
            <person name="Graves J.M."/>
            <person name="Green R.E."/>
            <person name="Hickey G."/>
            <person name="Jarvis E.D."/>
            <person name="Johnson W."/>
            <person name="Komissarov A."/>
            <person name="Korf I."/>
            <person name="Kuhn R."/>
            <person name="Larkin D.M."/>
            <person name="Lewin H."/>
            <person name="Lopez J.V."/>
            <person name="Ma J."/>
            <person name="Marques-Bonet T."/>
            <person name="Miller W."/>
            <person name="Murphy R."/>
            <person name="Pevzner P."/>
            <person name="Shapiro B."/>
            <person name="Steiner C."/>
            <person name="Tamazian G."/>
            <person name="Venkatesh B."/>
            <person name="Wang J."/>
            <person name="Wayne R."/>
            <person name="Wiley E."/>
            <person name="Yang H."/>
            <person name="Zhang G."/>
            <person name="Haussler D."/>
            <person name="Ryder O."/>
            <person name="O'Brien S.J."/>
        </authorList>
    </citation>
    <scope>NUCLEOTIDE SEQUENCE</scope>
</reference>
<feature type="domain" description="DH" evidence="5">
    <location>
        <begin position="32"/>
        <end position="86"/>
    </location>
</feature>
<keyword evidence="8" id="KW-1185">Reference proteome</keyword>
<feature type="domain" description="SH3" evidence="4">
    <location>
        <begin position="372"/>
        <end position="435"/>
    </location>
</feature>
<dbReference type="FunFam" id="1.20.1270.60:FF:000061">
    <property type="entry name" value="Rho guanine nucleotide exchange factor 38"/>
    <property type="match status" value="1"/>
</dbReference>
<dbReference type="InterPro" id="IPR051492">
    <property type="entry name" value="Dynamin-Rho_GEF"/>
</dbReference>
<dbReference type="GO" id="GO:0005085">
    <property type="term" value="F:guanyl-nucleotide exchange factor activity"/>
    <property type="evidence" value="ECO:0007669"/>
    <property type="project" value="UniProtKB-KW"/>
</dbReference>
<dbReference type="Pfam" id="PF07653">
    <property type="entry name" value="SH3_2"/>
    <property type="match status" value="1"/>
</dbReference>
<evidence type="ECO:0000259" key="4">
    <source>
        <dbReference type="PROSITE" id="PS50002"/>
    </source>
</evidence>
<evidence type="ECO:0000313" key="7">
    <source>
        <dbReference type="Ensembl" id="ENSRFEP00010004073.1"/>
    </source>
</evidence>
<dbReference type="GO" id="GO:0005737">
    <property type="term" value="C:cytoplasm"/>
    <property type="evidence" value="ECO:0007669"/>
    <property type="project" value="InterPro"/>
</dbReference>
<protein>
    <submittedName>
        <fullName evidence="7">Rho guanine nucleotide exchange factor 38</fullName>
    </submittedName>
</protein>
<dbReference type="PANTHER" id="PTHR22834">
    <property type="entry name" value="NUCLEAR FUSION PROTEIN FUS2"/>
    <property type="match status" value="1"/>
</dbReference>
<dbReference type="FunFam" id="2.30.30.40:FF:000066">
    <property type="entry name" value="dynamin-binding protein isoform X1"/>
    <property type="match status" value="1"/>
</dbReference>
<dbReference type="Gene3D" id="1.20.1270.60">
    <property type="entry name" value="Arfaptin homology (AH) domain/BAR domain"/>
    <property type="match status" value="1"/>
</dbReference>
<evidence type="ECO:0000256" key="3">
    <source>
        <dbReference type="PROSITE-ProRule" id="PRU00192"/>
    </source>
</evidence>
<reference evidence="7 8" key="2">
    <citation type="journal article" date="2018" name="Annu Rev Anim Biosci">
        <title>Bat Biology, Genomes, and the Bat1K Project: To Generate Chromosome-Level Genomes for All Living Bat Species.</title>
        <authorList>
            <person name="Teeling E.C."/>
            <person name="Vernes S.C."/>
            <person name="Davalos L.M."/>
            <person name="Ray D.A."/>
            <person name="Gilbert M.T.P."/>
            <person name="Myers E."/>
        </authorList>
    </citation>
    <scope>NUCLEOTIDE SEQUENCE</scope>
</reference>
<dbReference type="InterPro" id="IPR027267">
    <property type="entry name" value="AH/BAR_dom_sf"/>
</dbReference>
<dbReference type="Ensembl" id="ENSRFET00010004468.1">
    <property type="protein sequence ID" value="ENSRFEP00010004073.1"/>
    <property type="gene ID" value="ENSRFEG00010002852.1"/>
</dbReference>
<dbReference type="AlphaFoldDB" id="A0A671DXH6"/>
<name>A0A671DXH6_RHIFE</name>
<dbReference type="CDD" id="cd12141">
    <property type="entry name" value="SH3_DNMBP_C2"/>
    <property type="match status" value="1"/>
</dbReference>
<dbReference type="GeneTree" id="ENSGT00950000183088"/>
<dbReference type="SUPFAM" id="SSF48065">
    <property type="entry name" value="DBL homology domain (DH-domain)"/>
    <property type="match status" value="1"/>
</dbReference>
<keyword evidence="1 3" id="KW-0728">SH3 domain</keyword>
<reference evidence="7" key="5">
    <citation type="submission" date="2025-09" db="UniProtKB">
        <authorList>
            <consortium name="Ensembl"/>
        </authorList>
    </citation>
    <scope>IDENTIFICATION</scope>
</reference>
<dbReference type="InterPro" id="IPR000219">
    <property type="entry name" value="DH_dom"/>
</dbReference>
<reference evidence="7" key="4">
    <citation type="submission" date="2025-08" db="UniProtKB">
        <authorList>
            <consortium name="Ensembl"/>
        </authorList>
    </citation>
    <scope>IDENTIFICATION</scope>
</reference>
<dbReference type="Pfam" id="PF00621">
    <property type="entry name" value="RhoGEF"/>
    <property type="match status" value="1"/>
</dbReference>
<dbReference type="InterPro" id="IPR035899">
    <property type="entry name" value="DBL_dom_sf"/>
</dbReference>
<dbReference type="InterPro" id="IPR001452">
    <property type="entry name" value="SH3_domain"/>
</dbReference>
<gene>
    <name evidence="7" type="primary">ARHGEF38</name>
</gene>
<dbReference type="PROSITE" id="PS50002">
    <property type="entry name" value="SH3"/>
    <property type="match status" value="2"/>
</dbReference>
<keyword evidence="2" id="KW-0344">Guanine-nucleotide releasing factor</keyword>
<dbReference type="OMA" id="NVQCYLQ"/>
<reference evidence="8" key="3">
    <citation type="submission" date="2018-12" db="EMBL/GenBank/DDBJ databases">
        <title>G10K-VGP greater horseshoe bat female genome, primary haplotype.</title>
        <authorList>
            <person name="Teeling E."/>
            <person name="Myers G."/>
            <person name="Vernes S."/>
            <person name="Pippel M."/>
            <person name="Winkler S."/>
            <person name="Fedrigo O."/>
            <person name="Rhie A."/>
            <person name="Koren S."/>
            <person name="Phillippy A."/>
            <person name="Lewin H."/>
            <person name="Damas J."/>
            <person name="Howe K."/>
            <person name="Mountcastle J."/>
            <person name="Jarvis E.D."/>
        </authorList>
    </citation>
    <scope>NUCLEOTIDE SEQUENCE [LARGE SCALE GENOMIC DNA]</scope>
</reference>
<evidence type="ECO:0000256" key="1">
    <source>
        <dbReference type="ARBA" id="ARBA00022443"/>
    </source>
</evidence>
<dbReference type="PROSITE" id="PS51021">
    <property type="entry name" value="BAR"/>
    <property type="match status" value="1"/>
</dbReference>
<dbReference type="InterPro" id="IPR036028">
    <property type="entry name" value="SH3-like_dom_sf"/>
</dbReference>
<dbReference type="FunCoup" id="A0A671DXH6">
    <property type="interactions" value="20"/>
</dbReference>
<accession>A0A671DXH6</accession>